<dbReference type="Proteomes" id="UP000694569">
    <property type="component" value="Unplaced"/>
</dbReference>
<name>A0A8C5PAD8_9ANUR</name>
<gene>
    <name evidence="2" type="primary">TMEM42</name>
</gene>
<feature type="transmembrane region" description="Helical" evidence="1">
    <location>
        <begin position="139"/>
        <end position="155"/>
    </location>
</feature>
<protein>
    <submittedName>
        <fullName evidence="2">Transmembrane protein 42</fullName>
    </submittedName>
</protein>
<dbReference type="InterPro" id="IPR037185">
    <property type="entry name" value="EmrE-like"/>
</dbReference>
<dbReference type="GeneTree" id="ENSGT00390000012690"/>
<dbReference type="OrthoDB" id="5854584at2759"/>
<dbReference type="SUPFAM" id="SSF103481">
    <property type="entry name" value="Multidrug resistance efflux transporter EmrE"/>
    <property type="match status" value="1"/>
</dbReference>
<dbReference type="AlphaFoldDB" id="A0A8C5PAD8"/>
<dbReference type="PANTHER" id="PTHR31965">
    <property type="entry name" value="TRANSMEMBRANE PROTEIN 42"/>
    <property type="match status" value="1"/>
</dbReference>
<dbReference type="InterPro" id="IPR039632">
    <property type="entry name" value="TMEM42"/>
</dbReference>
<keyword evidence="3" id="KW-1185">Reference proteome</keyword>
<reference evidence="2" key="2">
    <citation type="submission" date="2025-09" db="UniProtKB">
        <authorList>
            <consortium name="Ensembl"/>
        </authorList>
    </citation>
    <scope>IDENTIFICATION</scope>
</reference>
<reference evidence="2" key="1">
    <citation type="submission" date="2025-08" db="UniProtKB">
        <authorList>
            <consortium name="Ensembl"/>
        </authorList>
    </citation>
    <scope>IDENTIFICATION</scope>
</reference>
<feature type="transmembrane region" description="Helical" evidence="1">
    <location>
        <begin position="112"/>
        <end position="133"/>
    </location>
</feature>
<dbReference type="Gene3D" id="1.10.3730.20">
    <property type="match status" value="1"/>
</dbReference>
<proteinExistence type="predicted"/>
<dbReference type="Ensembl" id="ENSLLET00000010116.1">
    <property type="protein sequence ID" value="ENSLLEP00000009739.1"/>
    <property type="gene ID" value="ENSLLEG00000006205.1"/>
</dbReference>
<keyword evidence="1" id="KW-0812">Transmembrane</keyword>
<keyword evidence="1" id="KW-0472">Membrane</keyword>
<dbReference type="PANTHER" id="PTHR31965:SF1">
    <property type="entry name" value="TRANSMEMBRANE PROTEIN 42"/>
    <property type="match status" value="1"/>
</dbReference>
<organism evidence="2 3">
    <name type="scientific">Leptobrachium leishanense</name>
    <name type="common">Leishan spiny toad</name>
    <dbReference type="NCBI Taxonomy" id="445787"/>
    <lineage>
        <taxon>Eukaryota</taxon>
        <taxon>Metazoa</taxon>
        <taxon>Chordata</taxon>
        <taxon>Craniata</taxon>
        <taxon>Vertebrata</taxon>
        <taxon>Euteleostomi</taxon>
        <taxon>Amphibia</taxon>
        <taxon>Batrachia</taxon>
        <taxon>Anura</taxon>
        <taxon>Pelobatoidea</taxon>
        <taxon>Megophryidae</taxon>
        <taxon>Leptobrachium</taxon>
    </lineage>
</organism>
<evidence type="ECO:0000256" key="1">
    <source>
        <dbReference type="SAM" id="Phobius"/>
    </source>
</evidence>
<evidence type="ECO:0000313" key="2">
    <source>
        <dbReference type="Ensembl" id="ENSLLEP00000009739.1"/>
    </source>
</evidence>
<keyword evidence="1" id="KW-1133">Transmembrane helix</keyword>
<accession>A0A8C5PAD8</accession>
<sequence length="172" mass="18246">MVMLPCDFASHVTAALSTLLLGQGTSRSVSMPSSWTCSAVAGLLGALSACSAKLALGADYLRDLCEAVAHGTVCDWVHLLLRVCCVCLVFVCNGIMWTFFAKALRLSSSSATATVTTTASNFVFSALLGKVLFGESRALLWWLGISITLCGLLLLHKESAPPKEAEETKKKN</sequence>
<evidence type="ECO:0000313" key="3">
    <source>
        <dbReference type="Proteomes" id="UP000694569"/>
    </source>
</evidence>
<feature type="transmembrane region" description="Helical" evidence="1">
    <location>
        <begin position="79"/>
        <end position="100"/>
    </location>
</feature>